<gene>
    <name evidence="1" type="ORF">AMST5_00954</name>
</gene>
<dbReference type="AlphaFoldDB" id="A0AA48LXS4"/>
<proteinExistence type="predicted"/>
<dbReference type="SUPFAM" id="SSF52833">
    <property type="entry name" value="Thioredoxin-like"/>
    <property type="match status" value="1"/>
</dbReference>
<reference evidence="1" key="1">
    <citation type="submission" date="2023-07" db="EMBL/GenBank/DDBJ databases">
        <authorList>
            <person name="Pelsma A.J. K."/>
        </authorList>
    </citation>
    <scope>NUCLEOTIDE SEQUENCE</scope>
</reference>
<evidence type="ECO:0008006" key="2">
    <source>
        <dbReference type="Google" id="ProtNLM"/>
    </source>
</evidence>
<evidence type="ECO:0000313" key="1">
    <source>
        <dbReference type="EMBL" id="CAJ0856769.1"/>
    </source>
</evidence>
<organism evidence="1">
    <name type="scientific">freshwater sediment metagenome</name>
    <dbReference type="NCBI Taxonomy" id="556182"/>
    <lineage>
        <taxon>unclassified sequences</taxon>
        <taxon>metagenomes</taxon>
        <taxon>ecological metagenomes</taxon>
    </lineage>
</organism>
<protein>
    <recommendedName>
        <fullName evidence="2">(2Fe-2S) ferredoxin domain-containing protein</fullName>
    </recommendedName>
</protein>
<name>A0AA48LXS4_9ZZZZ</name>
<dbReference type="EMBL" id="OY288114">
    <property type="protein sequence ID" value="CAJ0856769.1"/>
    <property type="molecule type" value="Genomic_DNA"/>
</dbReference>
<accession>A0AA48LXS4</accession>
<sequence>MASEQVRLLVCVGPRCGSEGRGRALLASAEAALLEAFPEALADERLKISTRDCLRHCTNEPVVRLEPSGDAFAGPDMDTLIREIGVALEVARSSS</sequence>
<dbReference type="InterPro" id="IPR036249">
    <property type="entry name" value="Thioredoxin-like_sf"/>
</dbReference>
<dbReference type="Gene3D" id="3.40.30.10">
    <property type="entry name" value="Glutaredoxin"/>
    <property type="match status" value="1"/>
</dbReference>